<sequence>MAPVRGPLWLFADTLDALIVDQDAAELQHDPGARNDGRAFLLTAKLRSAMAAFMLSPAAISTAEATECWGRLLGRLGEFHAALGLPETALFAENLAGFVIQRLGATLPERPADAIAAMEEVRACVRDITAAETAARLESFGLRASSPLGPTSMRLSVDEWIDRWRATVESCVSLDPRSSPRAAAGPSIKMAPLPLGQPGRALVSPKYSLLFPAPFVQEGLACLAHISNWVSLFSTHLQRIDDAALTPLTRVLFTLSLVDEYFAGKDAGSVPEHILTQFQSDVVAVDQSLLISPIEANRMPRSREEVRVSSALNRRSPQSTCAPPGMLLARIRTDAALFDANPPFVSPEALAIFQPAVSAFLQRGDALSESAQRQLLSMLQQTWTLLQTTPVPSNVISTLINAGFTPLNCKHYLAALESFMAAGPENPDLSEIQQLFGCISLLGSSVFVLAREYGHYVDYVKTFKRLQGSGEQLHVQLISAVGLGGGALSQTLARVMGPALPNEHMASLRRTIVGEFEAAERRFSAGRPSLLRETALLWVDVYGQTHWDVAPQMQHTNNPVAALLSVDHKTHSGAVLRAAAAKIRFPMLETVSPAVLSDPGFSPYVMAIVIGDALATACGAAFLPAPLTFASQVLSWARDFGLGYMQTVDGHRAKLGALITLLEPAARRGEIPSMQIAENVERILRELYASVRAAEAQIFPASRGPRVPPPEIGNSLLLISMYALAARGVLGSMAERADALAQQLEDAVVSLRLHTQTLAAFFECKFESDGQRLYALPGTGKRLGPWRPPEAADAVSQYCGMYHDAKRALTTAIAGLRSVIVEATAHRATCDELAAQISVEDNVIAKVLQEISTFLMLVSDMHARASRLLSGGHVPGFVPMGQFMSRWRRLSASYKAVQSALGPEQVSAFAQELHATWIHLQDERVPEGPHSAILPEQREAAVDEIMAHVTGTPGSPPADAQLSVITSRCNLGAWGDYDTGPLGRDTVAPESVDLSPRGLTVLLGMEWLLMQELLQITDGVFRSSTIRKVIAPVRDIEVRELGSAAMDHDPPSTAPLAGANQPEESDYDMAM</sequence>
<organism evidence="2 3">
    <name type="scientific">Leporid alphaherpesvirus 4</name>
    <dbReference type="NCBI Taxonomy" id="481315"/>
    <lineage>
        <taxon>Viruses</taxon>
        <taxon>Duplodnaviria</taxon>
        <taxon>Heunggongvirae</taxon>
        <taxon>Peploviricota</taxon>
        <taxon>Herviviricetes</taxon>
        <taxon>Herpesvirales</taxon>
        <taxon>Orthoherpesviridae</taxon>
        <taxon>Alphaherpesvirinae</taxon>
        <taxon>Simplexvirus</taxon>
        <taxon>Simplexvirus leporidalpha4</taxon>
    </lineage>
</organism>
<dbReference type="RefSeq" id="YP_009230167.1">
    <property type="nucleotide sequence ID" value="NC_029311.1"/>
</dbReference>
<evidence type="ECO:0000313" key="3">
    <source>
        <dbReference type="Proteomes" id="UP000167073"/>
    </source>
</evidence>
<dbReference type="KEGG" id="vg:26887565"/>
<gene>
    <name evidence="2" type="primary">UL37</name>
</gene>
<dbReference type="OrthoDB" id="754at10239"/>
<accession>J9QYP0</accession>
<evidence type="ECO:0000256" key="1">
    <source>
        <dbReference type="SAM" id="MobiDB-lite"/>
    </source>
</evidence>
<dbReference type="GO" id="GO:0019068">
    <property type="term" value="P:virion assembly"/>
    <property type="evidence" value="ECO:0007669"/>
    <property type="project" value="InterPro"/>
</dbReference>
<proteinExistence type="predicted"/>
<evidence type="ECO:0000313" key="2">
    <source>
        <dbReference type="EMBL" id="AFR32478.1"/>
    </source>
</evidence>
<dbReference type="GeneID" id="26887565"/>
<protein>
    <submittedName>
        <fullName evidence="2">Tegument protein UL37</fullName>
    </submittedName>
</protein>
<reference evidence="2 3" key="1">
    <citation type="journal article" date="2012" name="Virology">
        <title>Analysis of the genome of leporid herpesvirus 4.</title>
        <authorList>
            <person name="Babra B."/>
            <person name="Watson G."/>
            <person name="Xu W."/>
            <person name="Jeffrey B.M."/>
            <person name="Xu J.R."/>
            <person name="Rockey D.D."/>
            <person name="Rohrmann G.F."/>
            <person name="Jin L."/>
        </authorList>
    </citation>
    <scope>NUCLEOTIDE SEQUENCE [LARGE SCALE GENOMIC DNA]</scope>
    <source>
        <strain evidence="2">LHV4012612</strain>
    </source>
</reference>
<keyword evidence="3" id="KW-1185">Reference proteome</keyword>
<name>J9QYP0_9ALPH</name>
<dbReference type="EMBL" id="JQ596859">
    <property type="protein sequence ID" value="AFR32478.1"/>
    <property type="molecule type" value="Genomic_DNA"/>
</dbReference>
<dbReference type="InterPro" id="IPR005655">
    <property type="entry name" value="Herpes_UL37"/>
</dbReference>
<dbReference type="Pfam" id="PF03970">
    <property type="entry name" value="Herpes_UL37_1"/>
    <property type="match status" value="1"/>
</dbReference>
<dbReference type="Proteomes" id="UP000167073">
    <property type="component" value="Segment"/>
</dbReference>
<feature type="region of interest" description="Disordered" evidence="1">
    <location>
        <begin position="1043"/>
        <end position="1071"/>
    </location>
</feature>